<organism evidence="1 2">
    <name type="scientific">Spirosoma fluviale</name>
    <dbReference type="NCBI Taxonomy" id="1597977"/>
    <lineage>
        <taxon>Bacteria</taxon>
        <taxon>Pseudomonadati</taxon>
        <taxon>Bacteroidota</taxon>
        <taxon>Cytophagia</taxon>
        <taxon>Cytophagales</taxon>
        <taxon>Cytophagaceae</taxon>
        <taxon>Spirosoma</taxon>
    </lineage>
</organism>
<evidence type="ECO:0000313" key="2">
    <source>
        <dbReference type="Proteomes" id="UP000219452"/>
    </source>
</evidence>
<dbReference type="EMBL" id="OCNH01000002">
    <property type="protein sequence ID" value="SOD90156.1"/>
    <property type="molecule type" value="Genomic_DNA"/>
</dbReference>
<proteinExistence type="predicted"/>
<accession>A0A286G4K5</accession>
<dbReference type="Proteomes" id="UP000219452">
    <property type="component" value="Unassembled WGS sequence"/>
</dbReference>
<dbReference type="AlphaFoldDB" id="A0A286G4K5"/>
<protein>
    <submittedName>
        <fullName evidence="1">Uncharacterized protein</fullName>
    </submittedName>
</protein>
<sequence length="38" mass="4561">MSRKEKHINLLEYEQITLREGKNIAIKQSLEKNVVPFY</sequence>
<reference evidence="2" key="1">
    <citation type="submission" date="2017-09" db="EMBL/GenBank/DDBJ databases">
        <authorList>
            <person name="Varghese N."/>
            <person name="Submissions S."/>
        </authorList>
    </citation>
    <scope>NUCLEOTIDE SEQUENCE [LARGE SCALE GENOMIC DNA]</scope>
    <source>
        <strain evidence="2">DSM 29961</strain>
    </source>
</reference>
<name>A0A286G4K5_9BACT</name>
<gene>
    <name evidence="1" type="ORF">SAMN06269250_3317</name>
</gene>
<keyword evidence="2" id="KW-1185">Reference proteome</keyword>
<evidence type="ECO:0000313" key="1">
    <source>
        <dbReference type="EMBL" id="SOD90156.1"/>
    </source>
</evidence>